<evidence type="ECO:0000313" key="3">
    <source>
        <dbReference type="Proteomes" id="UP000002497"/>
    </source>
</evidence>
<dbReference type="EMBL" id="GL636488">
    <property type="protein sequence ID" value="EFW21089.1"/>
    <property type="molecule type" value="Genomic_DNA"/>
</dbReference>
<reference evidence="3" key="1">
    <citation type="journal article" date="2010" name="Genome Res.">
        <title>Population genomic sequencing of Coccidioides fungi reveals recent hybridization and transposon control.</title>
        <authorList>
            <person name="Neafsey D.E."/>
            <person name="Barker B.M."/>
            <person name="Sharpton T.J."/>
            <person name="Stajich J.E."/>
            <person name="Park D.J."/>
            <person name="Whiston E."/>
            <person name="Hung C.-Y."/>
            <person name="McMahan C."/>
            <person name="White J."/>
            <person name="Sykes S."/>
            <person name="Heiman D."/>
            <person name="Young S."/>
            <person name="Zeng Q."/>
            <person name="Abouelleil A."/>
            <person name="Aftuck L."/>
            <person name="Bessette D."/>
            <person name="Brown A."/>
            <person name="FitzGerald M."/>
            <person name="Lui A."/>
            <person name="Macdonald J.P."/>
            <person name="Priest M."/>
            <person name="Orbach M.J."/>
            <person name="Galgiani J.N."/>
            <person name="Kirkland T.N."/>
            <person name="Cole G.T."/>
            <person name="Birren B.W."/>
            <person name="Henn M.R."/>
            <person name="Taylor J.W."/>
            <person name="Rounsley S.D."/>
        </authorList>
    </citation>
    <scope>NUCLEOTIDE SEQUENCE [LARGE SCALE GENOMIC DNA]</scope>
    <source>
        <strain evidence="3">RMSCC 757 / Silveira</strain>
    </source>
</reference>
<dbReference type="OMA" id="FACRFGV"/>
<dbReference type="eggNOG" id="ENOG502RYMG">
    <property type="taxonomic scope" value="Eukaryota"/>
</dbReference>
<feature type="transmembrane region" description="Helical" evidence="1">
    <location>
        <begin position="120"/>
        <end position="140"/>
    </location>
</feature>
<protein>
    <recommendedName>
        <fullName evidence="4">DUF676 domain-containing protein</fullName>
    </recommendedName>
</protein>
<sequence>MFEIAIDFFLHMDHGGGIPIPWRLILKAQRWPATFDAVNSLPSFVSPVGLLWNDLKLFFKIWKTIPGIILPLHPARSGELDELSLTLGNIGDLIFHAILIVCQLGFLLLIPLSIFLPFNIFLTFFIGFLVVNYFVCLPFNGKEGAIYRARPKNGIPIAGRGEKWIFINGVSVGHRWLQNNLQLLANTFRREIVGVHNPTSGIIFDLIQCLIERDFQYNTRDVRQAYAMVKDELTRTTNPNDKVILIVHSQGGIEGGMVIDWLLADVSEDNMSKLEVYTFGNAANHFNNPIRSGSTDKTNPETYRAIRHIEHYANHGDFVARFGVLNYAKKAPGQKENRFVGRVFERQGSGHMFCQHYLDTMFTMDGDKVAEGNPFMDSPLEVDMDNTETIFAQKAHKRTIKSMSRLWEYRNGGKPST</sequence>
<feature type="transmembrane region" description="Helical" evidence="1">
    <location>
        <begin position="93"/>
        <end position="114"/>
    </location>
</feature>
<name>E9CYR2_COCPS</name>
<keyword evidence="1" id="KW-0812">Transmembrane</keyword>
<organism evidence="3">
    <name type="scientific">Coccidioides posadasii (strain RMSCC 757 / Silveira)</name>
    <name type="common">Valley fever fungus</name>
    <dbReference type="NCBI Taxonomy" id="443226"/>
    <lineage>
        <taxon>Eukaryota</taxon>
        <taxon>Fungi</taxon>
        <taxon>Dikarya</taxon>
        <taxon>Ascomycota</taxon>
        <taxon>Pezizomycotina</taxon>
        <taxon>Eurotiomycetes</taxon>
        <taxon>Eurotiomycetidae</taxon>
        <taxon>Onygenales</taxon>
        <taxon>Onygenaceae</taxon>
        <taxon>Coccidioides</taxon>
    </lineage>
</organism>
<gene>
    <name evidence="2" type="ORF">CPSG_02932</name>
</gene>
<dbReference type="InterPro" id="IPR029058">
    <property type="entry name" value="AB_hydrolase_fold"/>
</dbReference>
<proteinExistence type="predicted"/>
<evidence type="ECO:0000313" key="2">
    <source>
        <dbReference type="EMBL" id="EFW21089.1"/>
    </source>
</evidence>
<dbReference type="AlphaFoldDB" id="E9CYR2"/>
<dbReference type="VEuPathDB" id="FungiDB:CPSG_02932"/>
<keyword evidence="3" id="KW-1185">Reference proteome</keyword>
<dbReference type="STRING" id="443226.E9CYR2"/>
<keyword evidence="1" id="KW-1133">Transmembrane helix</keyword>
<evidence type="ECO:0000256" key="1">
    <source>
        <dbReference type="SAM" id="Phobius"/>
    </source>
</evidence>
<accession>E9CYR2</accession>
<dbReference type="PANTHER" id="PTHR42044">
    <property type="entry name" value="DUF676 DOMAIN-CONTAINING PROTEIN-RELATED"/>
    <property type="match status" value="1"/>
</dbReference>
<dbReference type="Proteomes" id="UP000002497">
    <property type="component" value="Unassembled WGS sequence"/>
</dbReference>
<dbReference type="OrthoDB" id="202545at2759"/>
<dbReference type="SUPFAM" id="SSF53474">
    <property type="entry name" value="alpha/beta-Hydrolases"/>
    <property type="match status" value="1"/>
</dbReference>
<dbReference type="VEuPathDB" id="FungiDB:D8B26_002652"/>
<dbReference type="PANTHER" id="PTHR42044:SF2">
    <property type="entry name" value="DUF676 DOMAIN-CONTAINING PROTEIN"/>
    <property type="match status" value="1"/>
</dbReference>
<evidence type="ECO:0008006" key="4">
    <source>
        <dbReference type="Google" id="ProtNLM"/>
    </source>
</evidence>
<reference evidence="3" key="2">
    <citation type="submission" date="2010-03" db="EMBL/GenBank/DDBJ databases">
        <title>The genome sequence of Coccidioides posadasii strain Silveira.</title>
        <authorList>
            <consortium name="The Broad Institute Genome Sequencing Center for Infectious Disease"/>
            <person name="Neafsey D."/>
            <person name="Orbach M."/>
            <person name="Henn M.R."/>
            <person name="Cole G.T."/>
            <person name="Galgiani J."/>
            <person name="Gardner M.J."/>
            <person name="Kirkland T.N."/>
            <person name="Taylor J.W."/>
            <person name="Young S.K."/>
            <person name="Zeng Q."/>
            <person name="Koehrsen M."/>
            <person name="Alvarado L."/>
            <person name="Berlin A."/>
            <person name="Borenstein D."/>
            <person name="Chapman S.B."/>
            <person name="Chen Z."/>
            <person name="Engels R."/>
            <person name="Freedman E."/>
            <person name="Gellesch M."/>
            <person name="Goldberg J."/>
            <person name="Griggs A."/>
            <person name="Gujja S."/>
            <person name="Heilman E."/>
            <person name="Heiman D."/>
            <person name="Howarth C."/>
            <person name="Jen D."/>
            <person name="Larson L."/>
            <person name="Mehta T."/>
            <person name="Neiman D."/>
            <person name="Park D."/>
            <person name="Pearson M."/>
            <person name="Richards J."/>
            <person name="Roberts A."/>
            <person name="Saif S."/>
            <person name="Shea T."/>
            <person name="Shenoy N."/>
            <person name="Sisk P."/>
            <person name="Stolte C."/>
            <person name="Sykes S."/>
            <person name="Walk T."/>
            <person name="White J."/>
            <person name="Yandava C."/>
            <person name="Haas B."/>
            <person name="Nusbaum C."/>
            <person name="Birren B."/>
        </authorList>
    </citation>
    <scope>NUCLEOTIDE SEQUENCE [LARGE SCALE GENOMIC DNA]</scope>
    <source>
        <strain evidence="3">RMSCC 757 / Silveira</strain>
    </source>
</reference>
<dbReference type="HOGENOM" id="CLU_023866_2_0_1"/>
<keyword evidence="1" id="KW-0472">Membrane</keyword>